<dbReference type="Proteomes" id="UP000432089">
    <property type="component" value="Unassembled WGS sequence"/>
</dbReference>
<dbReference type="AlphaFoldDB" id="A0A7V7PN19"/>
<keyword evidence="2" id="KW-1185">Reference proteome</keyword>
<accession>A0A7V7PN19</accession>
<sequence length="294" mass="32646">MLETSAGPCPAFEVRAPTLQKVPIVFCSPHSGRAYPLSFLAASRLSAEAIRRSEDLFVDLLFDFVPSIGAPLQIARFPRAFLDVNREPYELDSRMFRDPLPPFVNSTSVRVAGGLGTIPRIVAEREEIYRGKLALDEALGRIEQIYKPFHESLEHLVRVTRERFGVAVLLDCHSMPSTVRAMPGGRRPDFVVGDRFGTSASDAVVGYAIRALAMLGYDVTRNKPYAGGYITERYGRPAAGVHVVQIEINRHLYADERRFEPGRNFSAVKHDMMRFAASFAAAIGDEFQQLAAAE</sequence>
<dbReference type="EMBL" id="VZDO01000012">
    <property type="protein sequence ID" value="KAB0678878.1"/>
    <property type="molecule type" value="Genomic_DNA"/>
</dbReference>
<dbReference type="InterPro" id="IPR007709">
    <property type="entry name" value="N-FG_amidohydro"/>
</dbReference>
<protein>
    <submittedName>
        <fullName evidence="1">N-formylglutamate amidohydrolase</fullName>
    </submittedName>
</protein>
<evidence type="ECO:0000313" key="1">
    <source>
        <dbReference type="EMBL" id="KAB0678878.1"/>
    </source>
</evidence>
<dbReference type="Pfam" id="PF05013">
    <property type="entry name" value="FGase"/>
    <property type="match status" value="1"/>
</dbReference>
<proteinExistence type="predicted"/>
<keyword evidence="1" id="KW-0378">Hydrolase</keyword>
<dbReference type="Gene3D" id="3.40.630.40">
    <property type="entry name" value="Zn-dependent exopeptidases"/>
    <property type="match status" value="1"/>
</dbReference>
<evidence type="ECO:0000313" key="2">
    <source>
        <dbReference type="Proteomes" id="UP000432089"/>
    </source>
</evidence>
<gene>
    <name evidence="1" type="ORF">F6X38_14950</name>
</gene>
<dbReference type="GO" id="GO:0016787">
    <property type="term" value="F:hydrolase activity"/>
    <property type="evidence" value="ECO:0007669"/>
    <property type="project" value="UniProtKB-KW"/>
</dbReference>
<dbReference type="SUPFAM" id="SSF53187">
    <property type="entry name" value="Zn-dependent exopeptidases"/>
    <property type="match status" value="1"/>
</dbReference>
<organism evidence="1 2">
    <name type="scientific">Plantimonas leprariae</name>
    <dbReference type="NCBI Taxonomy" id="2615207"/>
    <lineage>
        <taxon>Bacteria</taxon>
        <taxon>Pseudomonadati</taxon>
        <taxon>Pseudomonadota</taxon>
        <taxon>Alphaproteobacteria</taxon>
        <taxon>Hyphomicrobiales</taxon>
        <taxon>Aurantimonadaceae</taxon>
        <taxon>Plantimonas</taxon>
    </lineage>
</organism>
<dbReference type="RefSeq" id="WP_150971137.1">
    <property type="nucleotide sequence ID" value="NZ_VZDO01000012.1"/>
</dbReference>
<name>A0A7V7PN19_9HYPH</name>
<comment type="caution">
    <text evidence="1">The sequence shown here is derived from an EMBL/GenBank/DDBJ whole genome shotgun (WGS) entry which is preliminary data.</text>
</comment>
<reference evidence="1 2" key="1">
    <citation type="submission" date="2019-09" db="EMBL/GenBank/DDBJ databases">
        <title>YIM 132180 draft genome.</title>
        <authorList>
            <person name="Zhang K."/>
        </authorList>
    </citation>
    <scope>NUCLEOTIDE SEQUENCE [LARGE SCALE GENOMIC DNA]</scope>
    <source>
        <strain evidence="1 2">YIM 132180</strain>
    </source>
</reference>